<dbReference type="CDD" id="cd00586">
    <property type="entry name" value="4HBT"/>
    <property type="match status" value="1"/>
</dbReference>
<dbReference type="FunFam" id="3.10.129.10:FF:000004">
    <property type="entry name" value="Tol-pal system-associated acyl-CoA thioesterase"/>
    <property type="match status" value="1"/>
</dbReference>
<evidence type="ECO:0000259" key="3">
    <source>
        <dbReference type="Pfam" id="PF03061"/>
    </source>
</evidence>
<dbReference type="AlphaFoldDB" id="A0A4R6AVY3"/>
<dbReference type="EMBL" id="SMZO01000020">
    <property type="protein sequence ID" value="TDL87892.1"/>
    <property type="molecule type" value="Genomic_DNA"/>
</dbReference>
<dbReference type="PANTHER" id="PTHR31793:SF37">
    <property type="entry name" value="ACYL-COA THIOESTER HYDROLASE YBGC"/>
    <property type="match status" value="1"/>
</dbReference>
<sequence length="132" mass="14686">MHSHSIRVYYEDTDLAGIVYYANYLKFIERARSEFLREIGVDQVALKRDAGVVFAVRRVEIDYVAPAVFDDLLIVATTVTHIGGARVTLQQNVLRGADVLVRSVVTIAALQENGRPARMPQNLRIAMAKAGE</sequence>
<dbReference type="Pfam" id="PF03061">
    <property type="entry name" value="4HBT"/>
    <property type="match status" value="1"/>
</dbReference>
<dbReference type="PANTHER" id="PTHR31793">
    <property type="entry name" value="4-HYDROXYBENZOYL-COA THIOESTERASE FAMILY MEMBER"/>
    <property type="match status" value="1"/>
</dbReference>
<dbReference type="SUPFAM" id="SSF54637">
    <property type="entry name" value="Thioesterase/thiol ester dehydrase-isomerase"/>
    <property type="match status" value="1"/>
</dbReference>
<proteinExistence type="inferred from homology"/>
<dbReference type="NCBIfam" id="TIGR02799">
    <property type="entry name" value="thio_ybgC"/>
    <property type="match status" value="1"/>
</dbReference>
<evidence type="ECO:0000313" key="4">
    <source>
        <dbReference type="EMBL" id="TDL87892.1"/>
    </source>
</evidence>
<dbReference type="InterPro" id="IPR029069">
    <property type="entry name" value="HotDog_dom_sf"/>
</dbReference>
<dbReference type="Proteomes" id="UP000294562">
    <property type="component" value="Unassembled WGS sequence"/>
</dbReference>
<dbReference type="RefSeq" id="WP_133342866.1">
    <property type="nucleotide sequence ID" value="NZ_SMZO01000020.1"/>
</dbReference>
<dbReference type="InterPro" id="IPR050563">
    <property type="entry name" value="4-hydroxybenzoyl-CoA_TE"/>
</dbReference>
<gene>
    <name evidence="4" type="primary">ybgC</name>
    <name evidence="4" type="ORF">E2L05_10510</name>
</gene>
<dbReference type="GO" id="GO:0047617">
    <property type="term" value="F:fatty acyl-CoA hydrolase activity"/>
    <property type="evidence" value="ECO:0007669"/>
    <property type="project" value="TreeGrafter"/>
</dbReference>
<name>A0A4R6AVY3_9RHOB</name>
<dbReference type="InterPro" id="IPR014166">
    <property type="entry name" value="Tol-Pal_acyl-CoA_thioesterase"/>
</dbReference>
<dbReference type="OrthoDB" id="9808429at2"/>
<dbReference type="InterPro" id="IPR006683">
    <property type="entry name" value="Thioestr_dom"/>
</dbReference>
<dbReference type="InterPro" id="IPR006684">
    <property type="entry name" value="YbgC/YbaW"/>
</dbReference>
<evidence type="ECO:0000256" key="2">
    <source>
        <dbReference type="ARBA" id="ARBA00022801"/>
    </source>
</evidence>
<feature type="domain" description="Thioesterase" evidence="3">
    <location>
        <begin position="17"/>
        <end position="99"/>
    </location>
</feature>
<keyword evidence="2" id="KW-0378">Hydrolase</keyword>
<dbReference type="Gene3D" id="3.10.129.10">
    <property type="entry name" value="Hotdog Thioesterase"/>
    <property type="match status" value="1"/>
</dbReference>
<evidence type="ECO:0000256" key="1">
    <source>
        <dbReference type="ARBA" id="ARBA00005953"/>
    </source>
</evidence>
<protein>
    <submittedName>
        <fullName evidence="4">Tol-pal system-associated acyl-CoA thioesterase</fullName>
    </submittedName>
</protein>
<keyword evidence="5" id="KW-1185">Reference proteome</keyword>
<comment type="similarity">
    <text evidence="1">Belongs to the 4-hydroxybenzoyl-CoA thioesterase family.</text>
</comment>
<dbReference type="NCBIfam" id="TIGR00051">
    <property type="entry name" value="YbgC/FadM family acyl-CoA thioesterase"/>
    <property type="match status" value="1"/>
</dbReference>
<comment type="caution">
    <text evidence="4">The sequence shown here is derived from an EMBL/GenBank/DDBJ whole genome shotgun (WGS) entry which is preliminary data.</text>
</comment>
<reference evidence="4 5" key="1">
    <citation type="submission" date="2019-03" db="EMBL/GenBank/DDBJ databases">
        <title>Rhodobacteraceae bacterium SM1902, a new member of the family Rhodobacteraceae isolated from Yantai.</title>
        <authorList>
            <person name="Sun Y."/>
        </authorList>
    </citation>
    <scope>NUCLEOTIDE SEQUENCE [LARGE SCALE GENOMIC DNA]</scope>
    <source>
        <strain evidence="4 5">SM1902</strain>
    </source>
</reference>
<dbReference type="PIRSF" id="PIRSF003230">
    <property type="entry name" value="YbgC"/>
    <property type="match status" value="1"/>
</dbReference>
<evidence type="ECO:0000313" key="5">
    <source>
        <dbReference type="Proteomes" id="UP000294562"/>
    </source>
</evidence>
<accession>A0A4R6AVY3</accession>
<organism evidence="4 5">
    <name type="scientific">Meridianimarinicoccus aquatilis</name>
    <dbReference type="NCBI Taxonomy" id="2552766"/>
    <lineage>
        <taxon>Bacteria</taxon>
        <taxon>Pseudomonadati</taxon>
        <taxon>Pseudomonadota</taxon>
        <taxon>Alphaproteobacteria</taxon>
        <taxon>Rhodobacterales</taxon>
        <taxon>Paracoccaceae</taxon>
        <taxon>Meridianimarinicoccus</taxon>
    </lineage>
</organism>